<feature type="signal peptide" evidence="2">
    <location>
        <begin position="1"/>
        <end position="27"/>
    </location>
</feature>
<reference evidence="3 4" key="1">
    <citation type="journal article" date="2017" name="Gigascience">
        <title>Genome sequence of the small brown planthopper, Laodelphax striatellus.</title>
        <authorList>
            <person name="Zhu J."/>
            <person name="Jiang F."/>
            <person name="Wang X."/>
            <person name="Yang P."/>
            <person name="Bao Y."/>
            <person name="Zhao W."/>
            <person name="Wang W."/>
            <person name="Lu H."/>
            <person name="Wang Q."/>
            <person name="Cui N."/>
            <person name="Li J."/>
            <person name="Chen X."/>
            <person name="Luo L."/>
            <person name="Yu J."/>
            <person name="Kang L."/>
            <person name="Cui F."/>
        </authorList>
    </citation>
    <scope>NUCLEOTIDE SEQUENCE [LARGE SCALE GENOMIC DNA]</scope>
    <source>
        <strain evidence="3">Lst14</strain>
    </source>
</reference>
<evidence type="ECO:0000256" key="2">
    <source>
        <dbReference type="SAM" id="SignalP"/>
    </source>
</evidence>
<dbReference type="OrthoDB" id="6631723at2759"/>
<organism evidence="3 4">
    <name type="scientific">Laodelphax striatellus</name>
    <name type="common">Small brown planthopper</name>
    <name type="synonym">Delphax striatella</name>
    <dbReference type="NCBI Taxonomy" id="195883"/>
    <lineage>
        <taxon>Eukaryota</taxon>
        <taxon>Metazoa</taxon>
        <taxon>Ecdysozoa</taxon>
        <taxon>Arthropoda</taxon>
        <taxon>Hexapoda</taxon>
        <taxon>Insecta</taxon>
        <taxon>Pterygota</taxon>
        <taxon>Neoptera</taxon>
        <taxon>Paraneoptera</taxon>
        <taxon>Hemiptera</taxon>
        <taxon>Auchenorrhyncha</taxon>
        <taxon>Fulgoroidea</taxon>
        <taxon>Delphacidae</taxon>
        <taxon>Criomorphinae</taxon>
        <taxon>Laodelphax</taxon>
    </lineage>
</organism>
<proteinExistence type="predicted"/>
<name>A0A482X639_LAOST</name>
<protein>
    <submittedName>
        <fullName evidence="3">Uncharacterized protein</fullName>
    </submittedName>
</protein>
<comment type="caution">
    <text evidence="3">The sequence shown here is derived from an EMBL/GenBank/DDBJ whole genome shotgun (WGS) entry which is preliminary data.</text>
</comment>
<keyword evidence="4" id="KW-1185">Reference proteome</keyword>
<evidence type="ECO:0000256" key="1">
    <source>
        <dbReference type="SAM" id="MobiDB-lite"/>
    </source>
</evidence>
<dbReference type="InParanoid" id="A0A482X639"/>
<keyword evidence="2" id="KW-0732">Signal</keyword>
<dbReference type="EMBL" id="QKKF02016774">
    <property type="protein sequence ID" value="RZF41375.1"/>
    <property type="molecule type" value="Genomic_DNA"/>
</dbReference>
<gene>
    <name evidence="3" type="ORF">LSTR_LSTR000089</name>
</gene>
<dbReference type="Proteomes" id="UP000291343">
    <property type="component" value="Unassembled WGS sequence"/>
</dbReference>
<evidence type="ECO:0000313" key="4">
    <source>
        <dbReference type="Proteomes" id="UP000291343"/>
    </source>
</evidence>
<feature type="chain" id="PRO_5019787594" evidence="2">
    <location>
        <begin position="28"/>
        <end position="249"/>
    </location>
</feature>
<dbReference type="AlphaFoldDB" id="A0A482X639"/>
<sequence length="249" mass="28769">MLQTRTVLLAQVCLALCLNTAVRPASSTCLQETWHRTPVDSGMNIFINKSMADQYELLTWQWLTDYKDGLWTISLKKWPNLQFVTGSLKYKSKITGTESHFGWRVKKKHLTWSGKQNLIFQPAWNMSVCGFSADWGFIPGYYGHWSFRLGNVTMTGELGSDWIEELRNEECGNDKDRRKRSPQEADPPPDIPDDIPTNSDGTRSFLKWLLRRTGLEQGDNDQRGWVERITDAIVLWMRRIFSTTPKDST</sequence>
<feature type="region of interest" description="Disordered" evidence="1">
    <location>
        <begin position="173"/>
        <end position="200"/>
    </location>
</feature>
<accession>A0A482X639</accession>
<evidence type="ECO:0000313" key="3">
    <source>
        <dbReference type="EMBL" id="RZF41375.1"/>
    </source>
</evidence>